<keyword evidence="1" id="KW-1133">Transmembrane helix</keyword>
<sequence length="62" mass="7652">MFGKYIWIPIFVFTFGTVLQLIFNKEIPWVHNILFSVFVYLIYVFWEWSKKPYGWNKNKSAR</sequence>
<reference evidence="2 3" key="1">
    <citation type="journal article" date="2019" name="Int. J. Syst. Evol. Microbiol.">
        <title>The Global Catalogue of Microorganisms (GCM) 10K type strain sequencing project: providing services to taxonomists for standard genome sequencing and annotation.</title>
        <authorList>
            <consortium name="The Broad Institute Genomics Platform"/>
            <consortium name="The Broad Institute Genome Sequencing Center for Infectious Disease"/>
            <person name="Wu L."/>
            <person name="Ma J."/>
        </authorList>
    </citation>
    <scope>NUCLEOTIDE SEQUENCE [LARGE SCALE GENOMIC DNA]</scope>
    <source>
        <strain evidence="2 3">JCM 15395</strain>
    </source>
</reference>
<evidence type="ECO:0000313" key="3">
    <source>
        <dbReference type="Proteomes" id="UP001500866"/>
    </source>
</evidence>
<dbReference type="RefSeq" id="WP_343812583.1">
    <property type="nucleotide sequence ID" value="NZ_BAAADS010000012.1"/>
</dbReference>
<feature type="transmembrane region" description="Helical" evidence="1">
    <location>
        <begin position="29"/>
        <end position="46"/>
    </location>
</feature>
<keyword evidence="3" id="KW-1185">Reference proteome</keyword>
<proteinExistence type="predicted"/>
<dbReference type="Proteomes" id="UP001500866">
    <property type="component" value="Unassembled WGS sequence"/>
</dbReference>
<organism evidence="2 3">
    <name type="scientific">Virgibacillus siamensis</name>
    <dbReference type="NCBI Taxonomy" id="480071"/>
    <lineage>
        <taxon>Bacteria</taxon>
        <taxon>Bacillati</taxon>
        <taxon>Bacillota</taxon>
        <taxon>Bacilli</taxon>
        <taxon>Bacillales</taxon>
        <taxon>Bacillaceae</taxon>
        <taxon>Virgibacillus</taxon>
    </lineage>
</organism>
<evidence type="ECO:0000256" key="1">
    <source>
        <dbReference type="SAM" id="Phobius"/>
    </source>
</evidence>
<protein>
    <submittedName>
        <fullName evidence="2">Uncharacterized protein</fullName>
    </submittedName>
</protein>
<gene>
    <name evidence="2" type="ORF">GCM10009001_20020</name>
</gene>
<name>A0ABN1G2R5_9BACI</name>
<comment type="caution">
    <text evidence="2">The sequence shown here is derived from an EMBL/GenBank/DDBJ whole genome shotgun (WGS) entry which is preliminary data.</text>
</comment>
<accession>A0ABN1G2R5</accession>
<keyword evidence="1" id="KW-0472">Membrane</keyword>
<evidence type="ECO:0000313" key="2">
    <source>
        <dbReference type="EMBL" id="GAA0602980.1"/>
    </source>
</evidence>
<feature type="transmembrane region" description="Helical" evidence="1">
    <location>
        <begin position="5"/>
        <end position="23"/>
    </location>
</feature>
<keyword evidence="1" id="KW-0812">Transmembrane</keyword>
<dbReference type="EMBL" id="BAAADS010000012">
    <property type="protein sequence ID" value="GAA0602980.1"/>
    <property type="molecule type" value="Genomic_DNA"/>
</dbReference>